<reference evidence="2 3" key="1">
    <citation type="submission" date="2016-10" db="EMBL/GenBank/DDBJ databases">
        <authorList>
            <person name="de Groot N.N."/>
        </authorList>
    </citation>
    <scope>NUCLEOTIDE SEQUENCE [LARGE SCALE GENOMIC DNA]</scope>
    <source>
        <strain evidence="2 3">CGMCC 4.6533</strain>
    </source>
</reference>
<evidence type="ECO:0000313" key="2">
    <source>
        <dbReference type="EMBL" id="SDH58087.1"/>
    </source>
</evidence>
<dbReference type="PANTHER" id="PTHR24567">
    <property type="entry name" value="CRP FAMILY TRANSCRIPTIONAL REGULATORY PROTEIN"/>
    <property type="match status" value="1"/>
</dbReference>
<dbReference type="RefSeq" id="WP_090929845.1">
    <property type="nucleotide sequence ID" value="NZ_FNDJ01000002.1"/>
</dbReference>
<dbReference type="PANTHER" id="PTHR24567:SF74">
    <property type="entry name" value="HTH-TYPE TRANSCRIPTIONAL REGULATOR ARCR"/>
    <property type="match status" value="1"/>
</dbReference>
<dbReference type="OrthoDB" id="181419at2"/>
<dbReference type="GO" id="GO:0003700">
    <property type="term" value="F:DNA-binding transcription factor activity"/>
    <property type="evidence" value="ECO:0007669"/>
    <property type="project" value="TreeGrafter"/>
</dbReference>
<gene>
    <name evidence="2" type="ORF">SAMN05421869_102597</name>
</gene>
<dbReference type="SMART" id="SM00100">
    <property type="entry name" value="cNMP"/>
    <property type="match status" value="1"/>
</dbReference>
<dbReference type="GO" id="GO:0016301">
    <property type="term" value="F:kinase activity"/>
    <property type="evidence" value="ECO:0007669"/>
    <property type="project" value="UniProtKB-KW"/>
</dbReference>
<dbReference type="InterPro" id="IPR045641">
    <property type="entry name" value="SrpI-like"/>
</dbReference>
<dbReference type="Pfam" id="PF19307">
    <property type="entry name" value="SrpI-like"/>
    <property type="match status" value="1"/>
</dbReference>
<dbReference type="STRING" id="633440.SAMN05421869_102597"/>
<organism evidence="2 3">
    <name type="scientific">Nonomuraea jiangxiensis</name>
    <dbReference type="NCBI Taxonomy" id="633440"/>
    <lineage>
        <taxon>Bacteria</taxon>
        <taxon>Bacillati</taxon>
        <taxon>Actinomycetota</taxon>
        <taxon>Actinomycetes</taxon>
        <taxon>Streptosporangiales</taxon>
        <taxon>Streptosporangiaceae</taxon>
        <taxon>Nonomuraea</taxon>
    </lineage>
</organism>
<keyword evidence="3" id="KW-1185">Reference proteome</keyword>
<dbReference type="Proteomes" id="UP000199202">
    <property type="component" value="Unassembled WGS sequence"/>
</dbReference>
<name>A0A1G8DK94_9ACTN</name>
<dbReference type="SUPFAM" id="SSF51206">
    <property type="entry name" value="cAMP-binding domain-like"/>
    <property type="match status" value="1"/>
</dbReference>
<dbReference type="NCBIfam" id="NF041163">
    <property type="entry name" value="encap_f2b"/>
    <property type="match status" value="1"/>
</dbReference>
<proteinExistence type="predicted"/>
<accession>A0A1G8DK94</accession>
<dbReference type="InterPro" id="IPR014710">
    <property type="entry name" value="RmlC-like_jellyroll"/>
</dbReference>
<dbReference type="CDD" id="cd00038">
    <property type="entry name" value="CAP_ED"/>
    <property type="match status" value="1"/>
</dbReference>
<dbReference type="InterPro" id="IPR000595">
    <property type="entry name" value="cNMP-bd_dom"/>
</dbReference>
<feature type="domain" description="Cyclic nucleotide-binding" evidence="1">
    <location>
        <begin position="96"/>
        <end position="212"/>
    </location>
</feature>
<evidence type="ECO:0000259" key="1">
    <source>
        <dbReference type="PROSITE" id="PS50042"/>
    </source>
</evidence>
<dbReference type="Gene3D" id="2.60.120.10">
    <property type="entry name" value="Jelly Rolls"/>
    <property type="match status" value="1"/>
</dbReference>
<dbReference type="InterPro" id="IPR018490">
    <property type="entry name" value="cNMP-bd_dom_sf"/>
</dbReference>
<protein>
    <submittedName>
        <fullName evidence="2">cAMP-binding domain of CRP or a regulatory subunit of cAMP-dependent protein kinases</fullName>
    </submittedName>
</protein>
<evidence type="ECO:0000313" key="3">
    <source>
        <dbReference type="Proteomes" id="UP000199202"/>
    </source>
</evidence>
<dbReference type="InterPro" id="IPR050397">
    <property type="entry name" value="Env_Response_Regulators"/>
</dbReference>
<dbReference type="EMBL" id="FNDJ01000002">
    <property type="protein sequence ID" value="SDH58087.1"/>
    <property type="molecule type" value="Genomic_DNA"/>
</dbReference>
<dbReference type="PROSITE" id="PS50042">
    <property type="entry name" value="CNMP_BINDING_3"/>
    <property type="match status" value="1"/>
</dbReference>
<keyword evidence="2" id="KW-0808">Transferase</keyword>
<dbReference type="InterPro" id="IPR049817">
    <property type="entry name" value="Encap_f2b"/>
</dbReference>
<keyword evidence="2" id="KW-0418">Kinase</keyword>
<dbReference type="GO" id="GO:0005829">
    <property type="term" value="C:cytosol"/>
    <property type="evidence" value="ECO:0007669"/>
    <property type="project" value="TreeGrafter"/>
</dbReference>
<sequence length="465" mass="52003">MPPTEATEERLSLDTRAARNLATTTKTRPQMQAISSRWLLRMLPWVDVRGGTYRVNRRLTHTIGRGRVSVALSGADDVRIIPETLTELPVLRGFGDAEVLASIAETFTAREVEPGEVLVRAGTPVTETYVIAHGRLERISTGRYGTTEFLGVIADGDQFGDEAFSQGAPRWPCTVRAATSATVMVAPRLELRRILGRSPALREHIERYLENTFRPVNRRGEATVTIASGHVGEPRLDGTFVDYDLHPREYELSVTQTVLRVHTRVADLYNDPMNQLEQQLRLTIHEIREREEWELLNNREFGLLHNTDYSQRIYTWSGPPTPDDLDDLISMRRKTRLLLAHPKAIAAFFRECNRRGLVVGSTDVNGHEIPAWRGIPIFPCGKIPIAKDMTTSILALRTGEDDQGVVGLYQTGIPEEYEPGLNVRFMGINSQAVMSYLVSAYYSAAILVPDAIGILEHVDVAAPRS</sequence>
<dbReference type="Pfam" id="PF00027">
    <property type="entry name" value="cNMP_binding"/>
    <property type="match status" value="1"/>
</dbReference>
<dbReference type="AlphaFoldDB" id="A0A1G8DK94"/>